<proteinExistence type="inferred from homology"/>
<dbReference type="GO" id="GO:0003677">
    <property type="term" value="F:DNA binding"/>
    <property type="evidence" value="ECO:0007669"/>
    <property type="project" value="TreeGrafter"/>
</dbReference>
<accession>A0A0F6Q898</accession>
<feature type="region of interest" description="Disordered" evidence="4">
    <location>
        <begin position="82"/>
        <end position="145"/>
    </location>
</feature>
<dbReference type="PANTHER" id="PTHR14369:SF0">
    <property type="entry name" value="SURFEIT LOCUS PROTEIN 6"/>
    <property type="match status" value="1"/>
</dbReference>
<feature type="compositionally biased region" description="Basic residues" evidence="4">
    <location>
        <begin position="274"/>
        <end position="297"/>
    </location>
</feature>
<sequence>MQLKMTNFFNAKLVKQSIQEENRFITELFAKMPLPMSELGEDNDESEDEDNTVKKAKLFPTDDKVKRAHTFEELHQKLDALKGQKKLDHKQKLIRKGLKNRIKKKSKREERMAQKKIARMEQNGGGAMTRVKIEDGAEAPKVSRAKPVFNSEGNMVFSKFDFSEIGTKKKPPTSERDPKKALQLLQHKKERLQELESAGEKEKALEMKEKDAWKSVLAKASGEKVRDDPELLKRTIKRTEQQKAKSLKKWDSRIEEVEKGKQERQQKRQENILKRKKDKKTNKLKRASKKGRVIAGF</sequence>
<feature type="compositionally biased region" description="Basic and acidic residues" evidence="4">
    <location>
        <begin position="191"/>
        <end position="209"/>
    </location>
</feature>
<protein>
    <submittedName>
        <fullName evidence="6">Surfeit locus protein 6-like protein</fullName>
    </submittedName>
</protein>
<dbReference type="Pfam" id="PF04935">
    <property type="entry name" value="SURF6"/>
    <property type="match status" value="1"/>
</dbReference>
<evidence type="ECO:0000256" key="4">
    <source>
        <dbReference type="SAM" id="MobiDB-lite"/>
    </source>
</evidence>
<keyword evidence="3" id="KW-0539">Nucleus</keyword>
<evidence type="ECO:0000256" key="2">
    <source>
        <dbReference type="ARBA" id="ARBA00005904"/>
    </source>
</evidence>
<feature type="compositionally biased region" description="Acidic residues" evidence="4">
    <location>
        <begin position="39"/>
        <end position="50"/>
    </location>
</feature>
<evidence type="ECO:0000256" key="1">
    <source>
        <dbReference type="ARBA" id="ARBA00004123"/>
    </source>
</evidence>
<evidence type="ECO:0000259" key="5">
    <source>
        <dbReference type="Pfam" id="PF04935"/>
    </source>
</evidence>
<evidence type="ECO:0000313" key="6">
    <source>
        <dbReference type="EMBL" id="AKD28031.1"/>
    </source>
</evidence>
<name>A0A0F6Q898_9HYME</name>
<feature type="compositionally biased region" description="Basic and acidic residues" evidence="4">
    <location>
        <begin position="236"/>
        <end position="273"/>
    </location>
</feature>
<dbReference type="GO" id="GO:0005730">
    <property type="term" value="C:nucleolus"/>
    <property type="evidence" value="ECO:0007669"/>
    <property type="project" value="TreeGrafter"/>
</dbReference>
<gene>
    <name evidence="6" type="primary">slp6</name>
</gene>
<reference evidence="6" key="1">
    <citation type="journal article" date="2015" name="J. Virol.">
        <title>Genomic and Proteomic Analyses Indicate that Banchine and Campoplegine Polydnaviruses Have Similar, if Not Identical, Viral Ancestors.</title>
        <authorList>
            <person name="Beliveau C."/>
            <person name="Cohen A."/>
            <person name="Stewart D."/>
            <person name="Periquet G."/>
            <person name="Djoumad A."/>
            <person name="Kuhn L."/>
            <person name="Stoltz D."/>
            <person name="Volkoff A.-N."/>
            <person name="Herniou E."/>
            <person name="Drezen J.-M."/>
            <person name="Cusson M."/>
        </authorList>
    </citation>
    <scope>NUCLEOTIDE SEQUENCE</scope>
</reference>
<feature type="region of interest" description="Disordered" evidence="4">
    <location>
        <begin position="236"/>
        <end position="297"/>
    </location>
</feature>
<dbReference type="InterPro" id="IPR029190">
    <property type="entry name" value="Rrp14/SURF6_C"/>
</dbReference>
<feature type="region of interest" description="Disordered" evidence="4">
    <location>
        <begin position="36"/>
        <end position="58"/>
    </location>
</feature>
<organism evidence="6">
    <name type="scientific">Glypta fumiferanae</name>
    <dbReference type="NCBI Taxonomy" id="389681"/>
    <lineage>
        <taxon>Eukaryota</taxon>
        <taxon>Metazoa</taxon>
        <taxon>Ecdysozoa</taxon>
        <taxon>Arthropoda</taxon>
        <taxon>Hexapoda</taxon>
        <taxon>Insecta</taxon>
        <taxon>Pterygota</taxon>
        <taxon>Neoptera</taxon>
        <taxon>Endopterygota</taxon>
        <taxon>Hymenoptera</taxon>
        <taxon>Apocrita</taxon>
        <taxon>Ichneumonoidea</taxon>
        <taxon>Ichneumonidae</taxon>
        <taxon>Banchinae</taxon>
        <taxon>Glypta</taxon>
    </lineage>
</organism>
<feature type="region of interest" description="Disordered" evidence="4">
    <location>
        <begin position="165"/>
        <end position="209"/>
    </location>
</feature>
<dbReference type="GO" id="GO:0003723">
    <property type="term" value="F:RNA binding"/>
    <property type="evidence" value="ECO:0007669"/>
    <property type="project" value="TreeGrafter"/>
</dbReference>
<dbReference type="GO" id="GO:0042274">
    <property type="term" value="P:ribosomal small subunit biogenesis"/>
    <property type="evidence" value="ECO:0007669"/>
    <property type="project" value="TreeGrafter"/>
</dbReference>
<comment type="subcellular location">
    <subcellularLocation>
        <location evidence="1">Nucleus</location>
    </subcellularLocation>
</comment>
<feature type="domain" description="Ribosomal RNA-processing protein 14/surfeit locus protein 6 C-terminal" evidence="5">
    <location>
        <begin position="99"/>
        <end position="284"/>
    </location>
</feature>
<comment type="similarity">
    <text evidence="2">Belongs to the SURF6 family.</text>
</comment>
<evidence type="ECO:0000256" key="3">
    <source>
        <dbReference type="ARBA" id="ARBA00023242"/>
    </source>
</evidence>
<dbReference type="InterPro" id="IPR007019">
    <property type="entry name" value="SURF6"/>
</dbReference>
<dbReference type="AlphaFoldDB" id="A0A0F6Q898"/>
<dbReference type="EMBL" id="KP706796">
    <property type="protein sequence ID" value="AKD28031.1"/>
    <property type="molecule type" value="Genomic_DNA"/>
</dbReference>
<dbReference type="GO" id="GO:0042273">
    <property type="term" value="P:ribosomal large subunit biogenesis"/>
    <property type="evidence" value="ECO:0007669"/>
    <property type="project" value="TreeGrafter"/>
</dbReference>
<feature type="compositionally biased region" description="Basic residues" evidence="4">
    <location>
        <begin position="87"/>
        <end position="106"/>
    </location>
</feature>
<dbReference type="PANTHER" id="PTHR14369">
    <property type="entry name" value="SURFEIT LOCUS PROTEIN 6"/>
    <property type="match status" value="1"/>
</dbReference>